<dbReference type="AlphaFoldDB" id="A0AAV9BRM2"/>
<gene>
    <name evidence="2" type="ORF">QJS04_geneDACA017549</name>
</gene>
<reference evidence="2" key="2">
    <citation type="submission" date="2023-06" db="EMBL/GenBank/DDBJ databases">
        <authorList>
            <person name="Ma L."/>
            <person name="Liu K.-W."/>
            <person name="Li Z."/>
            <person name="Hsiao Y.-Y."/>
            <person name="Qi Y."/>
            <person name="Fu T."/>
            <person name="Tang G."/>
            <person name="Zhang D."/>
            <person name="Sun W.-H."/>
            <person name="Liu D.-K."/>
            <person name="Li Y."/>
            <person name="Chen G.-Z."/>
            <person name="Liu X.-D."/>
            <person name="Liao X.-Y."/>
            <person name="Jiang Y.-T."/>
            <person name="Yu X."/>
            <person name="Hao Y."/>
            <person name="Huang J."/>
            <person name="Zhao X.-W."/>
            <person name="Ke S."/>
            <person name="Chen Y.-Y."/>
            <person name="Wu W.-L."/>
            <person name="Hsu J.-L."/>
            <person name="Lin Y.-F."/>
            <person name="Huang M.-D."/>
            <person name="Li C.-Y."/>
            <person name="Huang L."/>
            <person name="Wang Z.-W."/>
            <person name="Zhao X."/>
            <person name="Zhong W.-Y."/>
            <person name="Peng D.-H."/>
            <person name="Ahmad S."/>
            <person name="Lan S."/>
            <person name="Zhang J.-S."/>
            <person name="Tsai W.-C."/>
            <person name="Van De Peer Y."/>
            <person name="Liu Z.-J."/>
        </authorList>
    </citation>
    <scope>NUCLEOTIDE SEQUENCE</scope>
    <source>
        <strain evidence="2">SCP</strain>
        <tissue evidence="2">Leaves</tissue>
    </source>
</reference>
<dbReference type="EMBL" id="JAUJYN010000002">
    <property type="protein sequence ID" value="KAK1278928.1"/>
    <property type="molecule type" value="Genomic_DNA"/>
</dbReference>
<evidence type="ECO:0000313" key="2">
    <source>
        <dbReference type="EMBL" id="KAK1278928.1"/>
    </source>
</evidence>
<feature type="domain" description="FAR1" evidence="1">
    <location>
        <begin position="12"/>
        <end position="51"/>
    </location>
</feature>
<dbReference type="Proteomes" id="UP001179952">
    <property type="component" value="Unassembled WGS sequence"/>
</dbReference>
<protein>
    <recommendedName>
        <fullName evidence="1">FAR1 domain-containing protein</fullName>
    </recommendedName>
</protein>
<dbReference type="PANTHER" id="PTHR46328">
    <property type="entry name" value="FAR-RED IMPAIRED RESPONSIVE (FAR1) FAMILY PROTEIN-RELATED"/>
    <property type="match status" value="1"/>
</dbReference>
<reference evidence="2" key="1">
    <citation type="journal article" date="2023" name="Nat. Commun.">
        <title>Diploid and tetraploid genomes of Acorus and the evolution of monocots.</title>
        <authorList>
            <person name="Ma L."/>
            <person name="Liu K.W."/>
            <person name="Li Z."/>
            <person name="Hsiao Y.Y."/>
            <person name="Qi Y."/>
            <person name="Fu T."/>
            <person name="Tang G.D."/>
            <person name="Zhang D."/>
            <person name="Sun W.H."/>
            <person name="Liu D.K."/>
            <person name="Li Y."/>
            <person name="Chen G.Z."/>
            <person name="Liu X.D."/>
            <person name="Liao X.Y."/>
            <person name="Jiang Y.T."/>
            <person name="Yu X."/>
            <person name="Hao Y."/>
            <person name="Huang J."/>
            <person name="Zhao X.W."/>
            <person name="Ke S."/>
            <person name="Chen Y.Y."/>
            <person name="Wu W.L."/>
            <person name="Hsu J.L."/>
            <person name="Lin Y.F."/>
            <person name="Huang M.D."/>
            <person name="Li C.Y."/>
            <person name="Huang L."/>
            <person name="Wang Z.W."/>
            <person name="Zhao X."/>
            <person name="Zhong W.Y."/>
            <person name="Peng D.H."/>
            <person name="Ahmad S."/>
            <person name="Lan S."/>
            <person name="Zhang J.S."/>
            <person name="Tsai W.C."/>
            <person name="Van de Peer Y."/>
            <person name="Liu Z.J."/>
        </authorList>
    </citation>
    <scope>NUCLEOTIDE SEQUENCE</scope>
    <source>
        <strain evidence="2">SCP</strain>
    </source>
</reference>
<accession>A0AAV9BRM2</accession>
<organism evidence="2 3">
    <name type="scientific">Acorus gramineus</name>
    <name type="common">Dwarf sweet flag</name>
    <dbReference type="NCBI Taxonomy" id="55184"/>
    <lineage>
        <taxon>Eukaryota</taxon>
        <taxon>Viridiplantae</taxon>
        <taxon>Streptophyta</taxon>
        <taxon>Embryophyta</taxon>
        <taxon>Tracheophyta</taxon>
        <taxon>Spermatophyta</taxon>
        <taxon>Magnoliopsida</taxon>
        <taxon>Liliopsida</taxon>
        <taxon>Acoraceae</taxon>
        <taxon>Acorus</taxon>
    </lineage>
</organism>
<sequence length="52" mass="6262">MQFDSAEDAENLYTQYSKQVGFNIRKNSTKIVNAIIRRRQYICSREDFRKND</sequence>
<proteinExistence type="predicted"/>
<dbReference type="InterPro" id="IPR004330">
    <property type="entry name" value="FAR1_DNA_bnd_dom"/>
</dbReference>
<name>A0AAV9BRM2_ACOGR</name>
<dbReference type="PANTHER" id="PTHR46328:SF30">
    <property type="entry name" value="OS04G0641500 PROTEIN"/>
    <property type="match status" value="1"/>
</dbReference>
<dbReference type="Pfam" id="PF03101">
    <property type="entry name" value="FAR1"/>
    <property type="match status" value="1"/>
</dbReference>
<evidence type="ECO:0000259" key="1">
    <source>
        <dbReference type="Pfam" id="PF03101"/>
    </source>
</evidence>
<evidence type="ECO:0000313" key="3">
    <source>
        <dbReference type="Proteomes" id="UP001179952"/>
    </source>
</evidence>
<comment type="caution">
    <text evidence="2">The sequence shown here is derived from an EMBL/GenBank/DDBJ whole genome shotgun (WGS) entry which is preliminary data.</text>
</comment>
<keyword evidence="3" id="KW-1185">Reference proteome</keyword>